<protein>
    <submittedName>
        <fullName evidence="2">Uncharacterized protein</fullName>
    </submittedName>
</protein>
<comment type="caution">
    <text evidence="2">The sequence shown here is derived from an EMBL/GenBank/DDBJ whole genome shotgun (WGS) entry which is preliminary data.</text>
</comment>
<name>A0A917Z3S0_9ALTE</name>
<feature type="compositionally biased region" description="Basic and acidic residues" evidence="1">
    <location>
        <begin position="23"/>
        <end position="34"/>
    </location>
</feature>
<keyword evidence="3" id="KW-1185">Reference proteome</keyword>
<reference evidence="2" key="1">
    <citation type="journal article" date="2014" name="Int. J. Syst. Evol. Microbiol.">
        <title>Complete genome sequence of Corynebacterium casei LMG S-19264T (=DSM 44701T), isolated from a smear-ripened cheese.</title>
        <authorList>
            <consortium name="US DOE Joint Genome Institute (JGI-PGF)"/>
            <person name="Walter F."/>
            <person name="Albersmeier A."/>
            <person name="Kalinowski J."/>
            <person name="Ruckert C."/>
        </authorList>
    </citation>
    <scope>NUCLEOTIDE SEQUENCE</scope>
    <source>
        <strain evidence="2">CGMCC 1.7086</strain>
    </source>
</reference>
<dbReference type="Proteomes" id="UP000606935">
    <property type="component" value="Unassembled WGS sequence"/>
</dbReference>
<gene>
    <name evidence="2" type="ORF">GCM10010982_37140</name>
</gene>
<evidence type="ECO:0000313" key="3">
    <source>
        <dbReference type="Proteomes" id="UP000606935"/>
    </source>
</evidence>
<dbReference type="EMBL" id="BMLS01000008">
    <property type="protein sequence ID" value="GGO74401.1"/>
    <property type="molecule type" value="Genomic_DNA"/>
</dbReference>
<organism evidence="2 3">
    <name type="scientific">Bowmanella pacifica</name>
    <dbReference type="NCBI Taxonomy" id="502051"/>
    <lineage>
        <taxon>Bacteria</taxon>
        <taxon>Pseudomonadati</taxon>
        <taxon>Pseudomonadota</taxon>
        <taxon>Gammaproteobacteria</taxon>
        <taxon>Alteromonadales</taxon>
        <taxon>Alteromonadaceae</taxon>
        <taxon>Bowmanella</taxon>
    </lineage>
</organism>
<dbReference type="AlphaFoldDB" id="A0A917Z3S0"/>
<dbReference type="RefSeq" id="WP_188698846.1">
    <property type="nucleotide sequence ID" value="NZ_BMLS01000008.1"/>
</dbReference>
<reference evidence="2" key="2">
    <citation type="submission" date="2020-09" db="EMBL/GenBank/DDBJ databases">
        <authorList>
            <person name="Sun Q."/>
            <person name="Zhou Y."/>
        </authorList>
    </citation>
    <scope>NUCLEOTIDE SEQUENCE</scope>
    <source>
        <strain evidence="2">CGMCC 1.7086</strain>
    </source>
</reference>
<feature type="region of interest" description="Disordered" evidence="1">
    <location>
        <begin position="1"/>
        <end position="56"/>
    </location>
</feature>
<proteinExistence type="predicted"/>
<sequence length="105" mass="11998">MEIESSILAQQQGLVVNPAVRGPAREETARKPQDDSPTEYPRSQVVVRQGNEDSRVQADKYRDQQQQFYDQPNSRGQQAIEAYQSLARNQLKDEIQQSMGIDTYV</sequence>
<evidence type="ECO:0000313" key="2">
    <source>
        <dbReference type="EMBL" id="GGO74401.1"/>
    </source>
</evidence>
<evidence type="ECO:0000256" key="1">
    <source>
        <dbReference type="SAM" id="MobiDB-lite"/>
    </source>
</evidence>
<accession>A0A917Z3S0</accession>